<evidence type="ECO:0000313" key="2">
    <source>
        <dbReference type="Proteomes" id="UP000537260"/>
    </source>
</evidence>
<evidence type="ECO:0000313" key="1">
    <source>
        <dbReference type="EMBL" id="NYJ19153.1"/>
    </source>
</evidence>
<dbReference type="AlphaFoldDB" id="A0A7Z0ECW1"/>
<dbReference type="RefSeq" id="WP_179577962.1">
    <property type="nucleotide sequence ID" value="NZ_JACCFM010000001.1"/>
</dbReference>
<organism evidence="1 2">
    <name type="scientific">Glaciibacter psychrotolerans</name>
    <dbReference type="NCBI Taxonomy" id="670054"/>
    <lineage>
        <taxon>Bacteria</taxon>
        <taxon>Bacillati</taxon>
        <taxon>Actinomycetota</taxon>
        <taxon>Actinomycetes</taxon>
        <taxon>Micrococcales</taxon>
        <taxon>Microbacteriaceae</taxon>
        <taxon>Glaciibacter</taxon>
    </lineage>
</organism>
<dbReference type="EMBL" id="JACCFM010000001">
    <property type="protein sequence ID" value="NYJ19153.1"/>
    <property type="molecule type" value="Genomic_DNA"/>
</dbReference>
<proteinExistence type="predicted"/>
<name>A0A7Z0ECW1_9MICO</name>
<gene>
    <name evidence="1" type="ORF">HNR05_000944</name>
</gene>
<accession>A0A7Z0ECW1</accession>
<protein>
    <submittedName>
        <fullName evidence="1">Uncharacterized protein</fullName>
    </submittedName>
</protein>
<sequence>MLKFKDVIRTLDGLGVIVSIGKAHYGVEFTAGEVIYYPHDAVSPANG</sequence>
<keyword evidence="2" id="KW-1185">Reference proteome</keyword>
<dbReference type="Proteomes" id="UP000537260">
    <property type="component" value="Unassembled WGS sequence"/>
</dbReference>
<comment type="caution">
    <text evidence="1">The sequence shown here is derived from an EMBL/GenBank/DDBJ whole genome shotgun (WGS) entry which is preliminary data.</text>
</comment>
<reference evidence="1 2" key="1">
    <citation type="submission" date="2020-07" db="EMBL/GenBank/DDBJ databases">
        <title>Sequencing the genomes of 1000 actinobacteria strains.</title>
        <authorList>
            <person name="Klenk H.-P."/>
        </authorList>
    </citation>
    <scope>NUCLEOTIDE SEQUENCE [LARGE SCALE GENOMIC DNA]</scope>
    <source>
        <strain evidence="1 2">LI1</strain>
    </source>
</reference>